<comment type="caution">
    <text evidence="2">The sequence shown here is derived from an EMBL/GenBank/DDBJ whole genome shotgun (WGS) entry which is preliminary data.</text>
</comment>
<sequence>MIDYVIDWFKKIVFETNVVQDVDTSLTRENKQGETVPEIPEQVTVPGNENGQVMTDNKEEVSDEHTD</sequence>
<reference evidence="2 3" key="1">
    <citation type="journal article" date="2014" name="Am. J. Bot.">
        <title>Genome assembly and annotation for red clover (Trifolium pratense; Fabaceae).</title>
        <authorList>
            <person name="Istvanek J."/>
            <person name="Jaros M."/>
            <person name="Krenek A."/>
            <person name="Repkova J."/>
        </authorList>
    </citation>
    <scope>NUCLEOTIDE SEQUENCE [LARGE SCALE GENOMIC DNA]</scope>
    <source>
        <strain evidence="3">cv. Tatra</strain>
        <tissue evidence="2">Young leaves</tissue>
    </source>
</reference>
<proteinExistence type="predicted"/>
<evidence type="ECO:0000313" key="2">
    <source>
        <dbReference type="EMBL" id="PNX68319.1"/>
    </source>
</evidence>
<accession>A0A2K3KPX4</accession>
<reference evidence="2 3" key="2">
    <citation type="journal article" date="2017" name="Front. Plant Sci.">
        <title>Gene Classification and Mining of Molecular Markers Useful in Red Clover (Trifolium pratense) Breeding.</title>
        <authorList>
            <person name="Istvanek J."/>
            <person name="Dluhosova J."/>
            <person name="Dluhos P."/>
            <person name="Patkova L."/>
            <person name="Nedelnik J."/>
            <person name="Repkova J."/>
        </authorList>
    </citation>
    <scope>NUCLEOTIDE SEQUENCE [LARGE SCALE GENOMIC DNA]</scope>
    <source>
        <strain evidence="3">cv. Tatra</strain>
        <tissue evidence="2">Young leaves</tissue>
    </source>
</reference>
<organism evidence="2 3">
    <name type="scientific">Trifolium pratense</name>
    <name type="common">Red clover</name>
    <dbReference type="NCBI Taxonomy" id="57577"/>
    <lineage>
        <taxon>Eukaryota</taxon>
        <taxon>Viridiplantae</taxon>
        <taxon>Streptophyta</taxon>
        <taxon>Embryophyta</taxon>
        <taxon>Tracheophyta</taxon>
        <taxon>Spermatophyta</taxon>
        <taxon>Magnoliopsida</taxon>
        <taxon>eudicotyledons</taxon>
        <taxon>Gunneridae</taxon>
        <taxon>Pentapetalae</taxon>
        <taxon>rosids</taxon>
        <taxon>fabids</taxon>
        <taxon>Fabales</taxon>
        <taxon>Fabaceae</taxon>
        <taxon>Papilionoideae</taxon>
        <taxon>50 kb inversion clade</taxon>
        <taxon>NPAAA clade</taxon>
        <taxon>Hologalegina</taxon>
        <taxon>IRL clade</taxon>
        <taxon>Trifolieae</taxon>
        <taxon>Trifolium</taxon>
    </lineage>
</organism>
<feature type="non-terminal residue" evidence="2">
    <location>
        <position position="67"/>
    </location>
</feature>
<feature type="compositionally biased region" description="Basic and acidic residues" evidence="1">
    <location>
        <begin position="56"/>
        <end position="67"/>
    </location>
</feature>
<gene>
    <name evidence="2" type="ORF">L195_g063925</name>
</gene>
<name>A0A2K3KPX4_TRIPR</name>
<dbReference type="EMBL" id="ASHM01225439">
    <property type="protein sequence ID" value="PNX68319.1"/>
    <property type="molecule type" value="Genomic_DNA"/>
</dbReference>
<dbReference type="Proteomes" id="UP000236291">
    <property type="component" value="Unassembled WGS sequence"/>
</dbReference>
<feature type="region of interest" description="Disordered" evidence="1">
    <location>
        <begin position="27"/>
        <end position="67"/>
    </location>
</feature>
<feature type="compositionally biased region" description="Polar residues" evidence="1">
    <location>
        <begin position="45"/>
        <end position="55"/>
    </location>
</feature>
<evidence type="ECO:0000313" key="3">
    <source>
        <dbReference type="Proteomes" id="UP000236291"/>
    </source>
</evidence>
<evidence type="ECO:0000256" key="1">
    <source>
        <dbReference type="SAM" id="MobiDB-lite"/>
    </source>
</evidence>
<protein>
    <submittedName>
        <fullName evidence="2">Uncharacterized protein</fullName>
    </submittedName>
</protein>
<dbReference type="AlphaFoldDB" id="A0A2K3KPX4"/>